<dbReference type="OrthoDB" id="437490at2759"/>
<dbReference type="Proteomes" id="UP000604046">
    <property type="component" value="Unassembled WGS sequence"/>
</dbReference>
<evidence type="ECO:0000256" key="5">
    <source>
        <dbReference type="SAM" id="MobiDB-lite"/>
    </source>
</evidence>
<evidence type="ECO:0000256" key="1">
    <source>
        <dbReference type="ARBA" id="ARBA00004141"/>
    </source>
</evidence>
<evidence type="ECO:0000313" key="9">
    <source>
        <dbReference type="Proteomes" id="UP000604046"/>
    </source>
</evidence>
<dbReference type="EMBL" id="CAJNDS010000344">
    <property type="protein sequence ID" value="CAE7195098.1"/>
    <property type="molecule type" value="Genomic_DNA"/>
</dbReference>
<comment type="caution">
    <text evidence="8">The sequence shown here is derived from an EMBL/GenBank/DDBJ whole genome shotgun (WGS) entry which is preliminary data.</text>
</comment>
<reference evidence="8" key="1">
    <citation type="submission" date="2021-02" db="EMBL/GenBank/DDBJ databases">
        <authorList>
            <person name="Dougan E. K."/>
            <person name="Rhodes N."/>
            <person name="Thang M."/>
            <person name="Chan C."/>
        </authorList>
    </citation>
    <scope>NUCLEOTIDE SEQUENCE</scope>
</reference>
<gene>
    <name evidence="8" type="ORF">SNAT2548_LOCUS5366</name>
</gene>
<evidence type="ECO:0000256" key="6">
    <source>
        <dbReference type="SAM" id="Phobius"/>
    </source>
</evidence>
<protein>
    <recommendedName>
        <fullName evidence="7">TM7S3/TM198-like domain-containing protein</fullName>
    </recommendedName>
</protein>
<dbReference type="GO" id="GO:0016020">
    <property type="term" value="C:membrane"/>
    <property type="evidence" value="ECO:0007669"/>
    <property type="project" value="UniProtKB-SubCell"/>
</dbReference>
<evidence type="ECO:0000313" key="8">
    <source>
        <dbReference type="EMBL" id="CAE7195098.1"/>
    </source>
</evidence>
<feature type="transmembrane region" description="Helical" evidence="6">
    <location>
        <begin position="496"/>
        <end position="514"/>
    </location>
</feature>
<feature type="transmembrane region" description="Helical" evidence="6">
    <location>
        <begin position="592"/>
        <end position="613"/>
    </location>
</feature>
<dbReference type="AlphaFoldDB" id="A0A812J9E7"/>
<organism evidence="8 9">
    <name type="scientific">Symbiodinium natans</name>
    <dbReference type="NCBI Taxonomy" id="878477"/>
    <lineage>
        <taxon>Eukaryota</taxon>
        <taxon>Sar</taxon>
        <taxon>Alveolata</taxon>
        <taxon>Dinophyceae</taxon>
        <taxon>Suessiales</taxon>
        <taxon>Symbiodiniaceae</taxon>
        <taxon>Symbiodinium</taxon>
    </lineage>
</organism>
<evidence type="ECO:0000256" key="2">
    <source>
        <dbReference type="ARBA" id="ARBA00022692"/>
    </source>
</evidence>
<evidence type="ECO:0000259" key="7">
    <source>
        <dbReference type="Pfam" id="PF13886"/>
    </source>
</evidence>
<feature type="transmembrane region" description="Helical" evidence="6">
    <location>
        <begin position="467"/>
        <end position="484"/>
    </location>
</feature>
<feature type="transmembrane region" description="Helical" evidence="6">
    <location>
        <begin position="558"/>
        <end position="580"/>
    </location>
</feature>
<sequence>MVTFALELGQGQHVLSSLVSLTPSARAKSTAFELERTQVEQIEDQLRDKQGVAKKPGSGGGPFGGLAGAVGGLVLGSKGSKHAGDGRIGAGKKSQQGMLNDALGGMGVAGTLASGALNTFGPSLLGKAKGPEIAEERTESGTENAEVKAQMTGEGEDVAPVSEVAEQKEVDEAEDQEGEGPPPGDIEEKMGKAPDISVADLYKYYTNRLARRARQAAMIADQAVQEAWKQQQLARYWNRQALEAEAAARKALPPKVDDERSTWQLKVPPGWEVPPSPIVSAHDPRSVTIYSGTMSSGLVMAGTVASIWESNLKSHMLRIHTPCMSWIGSGHFRNIHATVRSSGQMPIQKRISCDLFSYNNLRIDAAMDAVHSMPAKSGGNQTGLPEMSFNEAVHEVFLPLEGEVCDASATVFLSILCAIGLAVSLFGYRIYKVAFPFFAFLVGFGLEALIGSHWVNLVPDEATTVKKVIVLVCCVLWGTLAAVLAQRCRQSIEKVLGIVFGVFLGLAVTGILVYALQRPLSNSFGPAYKGWDQFGGVTLGVPLAMLAGYLCRSWVKHLIMFITAFFGAWVAWLCATNLLKCAEVESELLNRHIINVVIVIGLGFLGLIAQILWQPRGERKMREVAGAGEV</sequence>
<feature type="transmembrane region" description="Helical" evidence="6">
    <location>
        <begin position="407"/>
        <end position="428"/>
    </location>
</feature>
<feature type="transmembrane region" description="Helical" evidence="6">
    <location>
        <begin position="435"/>
        <end position="455"/>
    </location>
</feature>
<name>A0A812J9E7_9DINO</name>
<feature type="transmembrane region" description="Helical" evidence="6">
    <location>
        <begin position="534"/>
        <end position="551"/>
    </location>
</feature>
<dbReference type="InterPro" id="IPR025256">
    <property type="entry name" value="TM7S3/TM198-like_dom"/>
</dbReference>
<dbReference type="Pfam" id="PF13886">
    <property type="entry name" value="TM7S3_TM198"/>
    <property type="match status" value="1"/>
</dbReference>
<keyword evidence="9" id="KW-1185">Reference proteome</keyword>
<keyword evidence="2 6" id="KW-0812">Transmembrane</keyword>
<keyword evidence="3 6" id="KW-1133">Transmembrane helix</keyword>
<feature type="domain" description="TM7S3/TM198-like" evidence="7">
    <location>
        <begin position="414"/>
        <end position="574"/>
    </location>
</feature>
<accession>A0A812J9E7</accession>
<keyword evidence="4 6" id="KW-0472">Membrane</keyword>
<comment type="subcellular location">
    <subcellularLocation>
        <location evidence="1">Membrane</location>
        <topology evidence="1">Multi-pass membrane protein</topology>
    </subcellularLocation>
</comment>
<feature type="region of interest" description="Disordered" evidence="5">
    <location>
        <begin position="166"/>
        <end position="190"/>
    </location>
</feature>
<proteinExistence type="predicted"/>
<evidence type="ECO:0000256" key="3">
    <source>
        <dbReference type="ARBA" id="ARBA00022989"/>
    </source>
</evidence>
<evidence type="ECO:0000256" key="4">
    <source>
        <dbReference type="ARBA" id="ARBA00023136"/>
    </source>
</evidence>